<evidence type="ECO:0000256" key="1">
    <source>
        <dbReference type="SAM" id="Phobius"/>
    </source>
</evidence>
<gene>
    <name evidence="2" type="ORF">PSON_ATCC_30995.1.T1260038</name>
</gene>
<feature type="transmembrane region" description="Helical" evidence="1">
    <location>
        <begin position="138"/>
        <end position="160"/>
    </location>
</feature>
<organism evidence="2 3">
    <name type="scientific">Paramecium sonneborni</name>
    <dbReference type="NCBI Taxonomy" id="65129"/>
    <lineage>
        <taxon>Eukaryota</taxon>
        <taxon>Sar</taxon>
        <taxon>Alveolata</taxon>
        <taxon>Ciliophora</taxon>
        <taxon>Intramacronucleata</taxon>
        <taxon>Oligohymenophorea</taxon>
        <taxon>Peniculida</taxon>
        <taxon>Parameciidae</taxon>
        <taxon>Paramecium</taxon>
    </lineage>
</organism>
<evidence type="ECO:0000313" key="2">
    <source>
        <dbReference type="EMBL" id="CAD8120401.1"/>
    </source>
</evidence>
<feature type="transmembrane region" description="Helical" evidence="1">
    <location>
        <begin position="55"/>
        <end position="74"/>
    </location>
</feature>
<accession>A0A8S1QXG7</accession>
<keyword evidence="1" id="KW-0472">Membrane</keyword>
<dbReference type="Proteomes" id="UP000692954">
    <property type="component" value="Unassembled WGS sequence"/>
</dbReference>
<dbReference type="AlphaFoldDB" id="A0A8S1QXG7"/>
<dbReference type="EMBL" id="CAJJDN010000126">
    <property type="protein sequence ID" value="CAD8120401.1"/>
    <property type="molecule type" value="Genomic_DNA"/>
</dbReference>
<evidence type="ECO:0000313" key="3">
    <source>
        <dbReference type="Proteomes" id="UP000692954"/>
    </source>
</evidence>
<reference evidence="2" key="1">
    <citation type="submission" date="2021-01" db="EMBL/GenBank/DDBJ databases">
        <authorList>
            <consortium name="Genoscope - CEA"/>
            <person name="William W."/>
        </authorList>
    </citation>
    <scope>NUCLEOTIDE SEQUENCE</scope>
</reference>
<name>A0A8S1QXG7_9CILI</name>
<feature type="transmembrane region" description="Helical" evidence="1">
    <location>
        <begin position="24"/>
        <end position="49"/>
    </location>
</feature>
<keyword evidence="1" id="KW-1133">Transmembrane helix</keyword>
<proteinExistence type="predicted"/>
<feature type="transmembrane region" description="Helical" evidence="1">
    <location>
        <begin position="166"/>
        <end position="189"/>
    </location>
</feature>
<protein>
    <submittedName>
        <fullName evidence="2">Uncharacterized protein</fullName>
    </submittedName>
</protein>
<comment type="caution">
    <text evidence="2">The sequence shown here is derived from an EMBL/GenBank/DDBJ whole genome shotgun (WGS) entry which is preliminary data.</text>
</comment>
<keyword evidence="1" id="KW-0812">Transmembrane</keyword>
<sequence>MSYEQLIININNISEIKFDMKQKLILNLVIVIQMAENTLFIMDCIYSIIYKHYEYVAMVTLCVFMIVLLLLLLLNTKMTIFNNKSGNIDKGCLSCGRLSKDYECKQCKICMKCDGKFHSNYLNKCLDKNELQYIYKSIWLLVLKCLLCTFVRIFGLISYLGDVTSLFIVFCISLSGGVILDLIITILVISIQQQLSKEQNNNSKNVDRKSEDATCVIGQVVSSGSPKLNKQLKILDFLEKKLSHRNKLINCKKINETDPIPVILDENGEDIIQSHRQQLNVLTPLTLNNIIKQQQ</sequence>
<keyword evidence="3" id="KW-1185">Reference proteome</keyword>